<accession>A0ABQ5M2A1</accession>
<dbReference type="RefSeq" id="WP_288828798.1">
    <property type="nucleotide sequence ID" value="NZ_BRPJ01000016.1"/>
</dbReference>
<feature type="signal peptide" evidence="2">
    <location>
        <begin position="1"/>
        <end position="31"/>
    </location>
</feature>
<feature type="coiled-coil region" evidence="1">
    <location>
        <begin position="358"/>
        <end position="404"/>
    </location>
</feature>
<evidence type="ECO:0000313" key="3">
    <source>
        <dbReference type="EMBL" id="GLB29081.1"/>
    </source>
</evidence>
<dbReference type="SUPFAM" id="SSF58104">
    <property type="entry name" value="Methyl-accepting chemotaxis protein (MCP) signaling domain"/>
    <property type="match status" value="1"/>
</dbReference>
<dbReference type="Proteomes" id="UP001419084">
    <property type="component" value="Unassembled WGS sequence"/>
</dbReference>
<keyword evidence="2" id="KW-0732">Signal</keyword>
<reference evidence="3 4" key="1">
    <citation type="journal article" date="2024" name="Int. J. Syst. Evol. Microbiol.">
        <title>Lacrimispora brassicae sp. nov. isolated from fermented cabbage, and proposal of Clostridium indicum Gundawar et al. 2019 and Clostridium methoxybenzovorans Mechichi et al. 1999 as heterotypic synonyms of Lacrimispora amygdalina (Parshina et al. 2003) Haas and Blanchard 2020 and Lacrimispora indolis (McClung and McCoy 1957) Haas and Blanchard 2020, respectively.</title>
        <authorList>
            <person name="Kobayashi H."/>
            <person name="Tanizawa Y."/>
            <person name="Sakamoto M."/>
            <person name="Ohkuma M."/>
            <person name="Tohno M."/>
        </authorList>
    </citation>
    <scope>NUCLEOTIDE SEQUENCE [LARGE SCALE GENOMIC DNA]</scope>
    <source>
        <strain evidence="3 4">DSM 12857</strain>
    </source>
</reference>
<sequence length="705" mass="76423">MKSKWSTAYRLTAAALITSMICINMAGNSYAGPPAVSTDETLYVNLDYYGKETNSSVVKGVTLNGIRTFSDYGTYNDITNMSNYAKPVIDGDTVTWQLPEDAKDRFYYECQLNNGEVVLPWDFDISYKLNGVPKEAQDLLHADGLVEIDVDCIPNKNANVYYQNNMLLQVATMVDMEDVNSVEAPGAQIQSIGTYKAVLFAAVPGQKKTFHIEISSHDFESSGIIMMMVPGTLDQISDIADVKEAKDTFKDSADELLDGMNEMLDTLHNISDGMNVTKKGLSQLQGARENFDASKDEIISNTDASIDGLEAANQKISQLAPDIKANKQGLDDVNNKVNTLVETLQDSGEDFYNLSSSLRDLKDSLGDLQNGLEESDANQITEEIKDIEQQLDGIQAVLKKLGSTASPSQALSEDDLKKQAESMQQLMSDMNDVLDDLEFSLGADAVAKLRAQLQSVAAAGISDPNAATLVQTAAVLSKILNSMNNILSSVRYTISGIDVEGGVKDSKAVVSKLASISYDIDTTIGDVVSLNKTKNDNKAAFDLMLDDTAASVEQISSSTNQVISLFRSVQNTIKNNRGAVEGGTKDTLNGLIDILGKAADTSTTTGKLKGANESIRDSMDEKLDKIADDSNLLEMNLDDKMVSFTSDKNPTPSSIQIILRSEEISEDDVNDNAVDIEPAAVDVGVWQRVKNVFAKIWNAVTGIFS</sequence>
<name>A0ABQ5M2A1_9FIRM</name>
<keyword evidence="4" id="KW-1185">Reference proteome</keyword>
<protein>
    <submittedName>
        <fullName evidence="3">Uncharacterized protein</fullName>
    </submittedName>
</protein>
<comment type="caution">
    <text evidence="3">The sequence shown here is derived from an EMBL/GenBank/DDBJ whole genome shotgun (WGS) entry which is preliminary data.</text>
</comment>
<dbReference type="Gene3D" id="1.10.287.950">
    <property type="entry name" value="Methyl-accepting chemotaxis protein"/>
    <property type="match status" value="1"/>
</dbReference>
<feature type="chain" id="PRO_5045790746" evidence="2">
    <location>
        <begin position="32"/>
        <end position="705"/>
    </location>
</feature>
<organism evidence="3 4">
    <name type="scientific">Lacrimispora amygdalina</name>
    <dbReference type="NCBI Taxonomy" id="253257"/>
    <lineage>
        <taxon>Bacteria</taxon>
        <taxon>Bacillati</taxon>
        <taxon>Bacillota</taxon>
        <taxon>Clostridia</taxon>
        <taxon>Lachnospirales</taxon>
        <taxon>Lachnospiraceae</taxon>
        <taxon>Lacrimispora</taxon>
    </lineage>
</organism>
<proteinExistence type="predicted"/>
<evidence type="ECO:0000256" key="2">
    <source>
        <dbReference type="SAM" id="SignalP"/>
    </source>
</evidence>
<dbReference type="EMBL" id="BRPJ01000016">
    <property type="protein sequence ID" value="GLB29081.1"/>
    <property type="molecule type" value="Genomic_DNA"/>
</dbReference>
<evidence type="ECO:0000313" key="4">
    <source>
        <dbReference type="Proteomes" id="UP001419084"/>
    </source>
</evidence>
<evidence type="ECO:0000256" key="1">
    <source>
        <dbReference type="SAM" id="Coils"/>
    </source>
</evidence>
<gene>
    <name evidence="3" type="ORF">LAD12857_10040</name>
</gene>
<keyword evidence="1" id="KW-0175">Coiled coil</keyword>